<dbReference type="PANTHER" id="PTHR11712">
    <property type="entry name" value="POLYKETIDE SYNTHASE-RELATED"/>
    <property type="match status" value="1"/>
</dbReference>
<dbReference type="InterPro" id="IPR000794">
    <property type="entry name" value="Beta-ketoacyl_synthase"/>
</dbReference>
<evidence type="ECO:0000256" key="1">
    <source>
        <dbReference type="ARBA" id="ARBA00005194"/>
    </source>
</evidence>
<dbReference type="GO" id="GO:0006633">
    <property type="term" value="P:fatty acid biosynthetic process"/>
    <property type="evidence" value="ECO:0007669"/>
    <property type="project" value="TreeGrafter"/>
</dbReference>
<dbReference type="Gene3D" id="3.40.47.10">
    <property type="match status" value="1"/>
</dbReference>
<evidence type="ECO:0000313" key="7">
    <source>
        <dbReference type="Proteomes" id="UP000179360"/>
    </source>
</evidence>
<dbReference type="CDD" id="cd00834">
    <property type="entry name" value="KAS_I_II"/>
    <property type="match status" value="1"/>
</dbReference>
<sequence>MDEFWRQCLQAKSVVAPVPAEWDRYATLRSRLLAPLPDFDSESFGVSRTERLQLDPMTVMVLGAAREALERAGFSLVPGAAGSRSFTLSALDVERTGVYIGTGIGGMYSFLHNHAHQLFQRVRLALKSYADERAPAEGRAALDDALAMMAHGSRFHPFVASMYMPNAASAAVGVKFAITGPNVTYGMACAAGTVATGHAYRAVRDGQVDVALTGGGEYLYDEHGHNFRAFDVAGTLVRDCADPQTANRPFDQKRSGFLFSHGGAAVLVLEELEHARRRGATPIAEVIGYAETFDAHSMMSLAPGGAQIERMIRGALADAGVAPHEVDYVNAHGTGTQNNDAIEAEVIERVFSKRPLVNTTKSLLGHTIGASGAIEAVVTALSLREGTTHVCKNLETPVRDLNFVRTVGKHDLRVGLSQSFAFGGHNAAVVLRRYS</sequence>
<evidence type="ECO:0000256" key="3">
    <source>
        <dbReference type="ARBA" id="ARBA00022679"/>
    </source>
</evidence>
<dbReference type="PROSITE" id="PS52004">
    <property type="entry name" value="KS3_2"/>
    <property type="match status" value="1"/>
</dbReference>
<dbReference type="AlphaFoldDB" id="A0A1F6TM07"/>
<dbReference type="InterPro" id="IPR016039">
    <property type="entry name" value="Thiolase-like"/>
</dbReference>
<comment type="similarity">
    <text evidence="2 4">Belongs to the thiolase-like superfamily. Beta-ketoacyl-ACP synthases family.</text>
</comment>
<proteinExistence type="inferred from homology"/>
<accession>A0A1F6TM07</accession>
<dbReference type="STRING" id="1817764.A2637_05705"/>
<keyword evidence="3 4" id="KW-0808">Transferase</keyword>
<gene>
    <name evidence="6" type="ORF">A2637_05705</name>
</gene>
<reference evidence="6 7" key="1">
    <citation type="journal article" date="2016" name="Nat. Commun.">
        <title>Thousands of microbial genomes shed light on interconnected biogeochemical processes in an aquifer system.</title>
        <authorList>
            <person name="Anantharaman K."/>
            <person name="Brown C.T."/>
            <person name="Hug L.A."/>
            <person name="Sharon I."/>
            <person name="Castelle C.J."/>
            <person name="Probst A.J."/>
            <person name="Thomas B.C."/>
            <person name="Singh A."/>
            <person name="Wilkins M.J."/>
            <person name="Karaoz U."/>
            <person name="Brodie E.L."/>
            <person name="Williams K.H."/>
            <person name="Hubbard S.S."/>
            <person name="Banfield J.F."/>
        </authorList>
    </citation>
    <scope>NUCLEOTIDE SEQUENCE [LARGE SCALE GENOMIC DNA]</scope>
</reference>
<evidence type="ECO:0000313" key="6">
    <source>
        <dbReference type="EMBL" id="OGI46142.1"/>
    </source>
</evidence>
<evidence type="ECO:0000256" key="4">
    <source>
        <dbReference type="RuleBase" id="RU003694"/>
    </source>
</evidence>
<dbReference type="Pfam" id="PF02801">
    <property type="entry name" value="Ketoacyl-synt_C"/>
    <property type="match status" value="1"/>
</dbReference>
<dbReference type="GO" id="GO:0004315">
    <property type="term" value="F:3-oxoacyl-[acyl-carrier-protein] synthase activity"/>
    <property type="evidence" value="ECO:0007669"/>
    <property type="project" value="TreeGrafter"/>
</dbReference>
<comment type="caution">
    <text evidence="6">The sequence shown here is derived from an EMBL/GenBank/DDBJ whole genome shotgun (WGS) entry which is preliminary data.</text>
</comment>
<dbReference type="InterPro" id="IPR014031">
    <property type="entry name" value="Ketoacyl_synth_C"/>
</dbReference>
<dbReference type="PANTHER" id="PTHR11712:SF336">
    <property type="entry name" value="3-OXOACYL-[ACYL-CARRIER-PROTEIN] SYNTHASE, MITOCHONDRIAL"/>
    <property type="match status" value="1"/>
</dbReference>
<name>A0A1F6TM07_9PROT</name>
<dbReference type="EMBL" id="MFSY01000054">
    <property type="protein sequence ID" value="OGI46142.1"/>
    <property type="molecule type" value="Genomic_DNA"/>
</dbReference>
<dbReference type="SUPFAM" id="SSF53901">
    <property type="entry name" value="Thiolase-like"/>
    <property type="match status" value="2"/>
</dbReference>
<organism evidence="6 7">
    <name type="scientific">Candidatus Muproteobacteria bacterium RIFCSPHIGHO2_01_FULL_65_16</name>
    <dbReference type="NCBI Taxonomy" id="1817764"/>
    <lineage>
        <taxon>Bacteria</taxon>
        <taxon>Pseudomonadati</taxon>
        <taxon>Pseudomonadota</taxon>
        <taxon>Candidatus Muproteobacteria</taxon>
    </lineage>
</organism>
<evidence type="ECO:0000259" key="5">
    <source>
        <dbReference type="PROSITE" id="PS52004"/>
    </source>
</evidence>
<dbReference type="Pfam" id="PF00109">
    <property type="entry name" value="ketoacyl-synt"/>
    <property type="match status" value="1"/>
</dbReference>
<dbReference type="InterPro" id="IPR020841">
    <property type="entry name" value="PKS_Beta-ketoAc_synthase_dom"/>
</dbReference>
<dbReference type="Proteomes" id="UP000179360">
    <property type="component" value="Unassembled WGS sequence"/>
</dbReference>
<evidence type="ECO:0000256" key="2">
    <source>
        <dbReference type="ARBA" id="ARBA00008467"/>
    </source>
</evidence>
<feature type="domain" description="Ketosynthase family 3 (KS3)" evidence="5">
    <location>
        <begin position="1"/>
        <end position="433"/>
    </location>
</feature>
<comment type="pathway">
    <text evidence="1">Lipid metabolism; fatty acid biosynthesis.</text>
</comment>
<protein>
    <recommendedName>
        <fullName evidence="5">Ketosynthase family 3 (KS3) domain-containing protein</fullName>
    </recommendedName>
</protein>
<dbReference type="InterPro" id="IPR014030">
    <property type="entry name" value="Ketoacyl_synth_N"/>
</dbReference>
<dbReference type="SMART" id="SM00825">
    <property type="entry name" value="PKS_KS"/>
    <property type="match status" value="1"/>
</dbReference>